<comment type="cofactor">
    <cofactor evidence="5">
        <name>adenosylcob(III)alamin</name>
        <dbReference type="ChEBI" id="CHEBI:18408"/>
    </cofactor>
    <text evidence="5">Binds between the large and small subunits.</text>
</comment>
<evidence type="ECO:0000256" key="4">
    <source>
        <dbReference type="ARBA" id="ARBA00024446"/>
    </source>
</evidence>
<accession>A0AAW9QM64</accession>
<keyword evidence="3 5" id="KW-0170">Cobalt</keyword>
<dbReference type="EMBL" id="JAZIBG010000036">
    <property type="protein sequence ID" value="MEF7616085.1"/>
    <property type="molecule type" value="Genomic_DNA"/>
</dbReference>
<comment type="subunit">
    <text evidence="5">The basic unit is a heterodimer which dimerizes to form tetramers. The heterotetramers trimerize; 6 large subunits form a core ring with 6 small subunits projecting outwards.</text>
</comment>
<evidence type="ECO:0000313" key="7">
    <source>
        <dbReference type="EMBL" id="MEF7616085.1"/>
    </source>
</evidence>
<evidence type="ECO:0000256" key="1">
    <source>
        <dbReference type="ARBA" id="ARBA00022628"/>
    </source>
</evidence>
<keyword evidence="8" id="KW-1185">Reference proteome</keyword>
<dbReference type="InterPro" id="IPR042255">
    <property type="entry name" value="EutC_N"/>
</dbReference>
<evidence type="ECO:0000256" key="3">
    <source>
        <dbReference type="ARBA" id="ARBA00023285"/>
    </source>
</evidence>
<dbReference type="AlphaFoldDB" id="A0AAW9QM64"/>
<dbReference type="EC" id="4.3.1.7" evidence="5"/>
<feature type="binding site" evidence="5">
    <location>
        <position position="174"/>
    </location>
    <ligand>
        <name>adenosylcob(III)alamin</name>
        <dbReference type="ChEBI" id="CHEBI:18408"/>
    </ligand>
</feature>
<feature type="region of interest" description="Disordered" evidence="6">
    <location>
        <begin position="264"/>
        <end position="295"/>
    </location>
</feature>
<dbReference type="GO" id="GO:0031471">
    <property type="term" value="C:ethanolamine degradation polyhedral organelle"/>
    <property type="evidence" value="ECO:0007669"/>
    <property type="project" value="UniProtKB-UniRule"/>
</dbReference>
<comment type="catalytic activity">
    <reaction evidence="5">
        <text>ethanolamine = acetaldehyde + NH4(+)</text>
        <dbReference type="Rhea" id="RHEA:15313"/>
        <dbReference type="ChEBI" id="CHEBI:15343"/>
        <dbReference type="ChEBI" id="CHEBI:28938"/>
        <dbReference type="ChEBI" id="CHEBI:57603"/>
        <dbReference type="EC" id="4.3.1.7"/>
    </reaction>
</comment>
<comment type="caution">
    <text evidence="7">The sequence shown here is derived from an EMBL/GenBank/DDBJ whole genome shotgun (WGS) entry which is preliminary data.</text>
</comment>
<name>A0AAW9QM64_9BURK</name>
<dbReference type="InterPro" id="IPR009246">
    <property type="entry name" value="EutC"/>
</dbReference>
<dbReference type="GO" id="GO:0009350">
    <property type="term" value="C:ethanolamine ammonia-lyase complex"/>
    <property type="evidence" value="ECO:0007669"/>
    <property type="project" value="UniProtKB-UniRule"/>
</dbReference>
<dbReference type="HAMAP" id="MF_00601">
    <property type="entry name" value="EutC"/>
    <property type="match status" value="1"/>
</dbReference>
<dbReference type="Proteomes" id="UP001336250">
    <property type="component" value="Unassembled WGS sequence"/>
</dbReference>
<evidence type="ECO:0000256" key="2">
    <source>
        <dbReference type="ARBA" id="ARBA00023239"/>
    </source>
</evidence>
<dbReference type="RefSeq" id="WP_332291456.1">
    <property type="nucleotide sequence ID" value="NZ_JAZIBG010000036.1"/>
</dbReference>
<feature type="binding site" evidence="5">
    <location>
        <position position="195"/>
    </location>
    <ligand>
        <name>adenosylcob(III)alamin</name>
        <dbReference type="ChEBI" id="CHEBI:18408"/>
    </ligand>
</feature>
<feature type="binding site" evidence="5">
    <location>
        <position position="224"/>
    </location>
    <ligand>
        <name>adenosylcob(III)alamin</name>
        <dbReference type="ChEBI" id="CHEBI:18408"/>
    </ligand>
</feature>
<dbReference type="GO" id="GO:0046336">
    <property type="term" value="P:ethanolamine catabolic process"/>
    <property type="evidence" value="ECO:0007669"/>
    <property type="project" value="UniProtKB-UniRule"/>
</dbReference>
<feature type="region of interest" description="Disordered" evidence="6">
    <location>
        <begin position="1"/>
        <end position="30"/>
    </location>
</feature>
<dbReference type="PIRSF" id="PIRSF018982">
    <property type="entry name" value="EutC"/>
    <property type="match status" value="1"/>
</dbReference>
<feature type="compositionally biased region" description="Pro residues" evidence="6">
    <location>
        <begin position="283"/>
        <end position="295"/>
    </location>
</feature>
<dbReference type="Gene3D" id="1.10.30.40">
    <property type="entry name" value="Ethanolamine ammonia-lyase light chain (EutC), N-terminal domain"/>
    <property type="match status" value="1"/>
</dbReference>
<reference evidence="7 8" key="1">
    <citation type="submission" date="2024-02" db="EMBL/GenBank/DDBJ databases">
        <title>Genome sequence of Aquincola sp. MAHUQ-54.</title>
        <authorList>
            <person name="Huq M.A."/>
        </authorList>
    </citation>
    <scope>NUCLEOTIDE SEQUENCE [LARGE SCALE GENOMIC DNA]</scope>
    <source>
        <strain evidence="7 8">MAHUQ-54</strain>
    </source>
</reference>
<proteinExistence type="inferred from homology"/>
<comment type="pathway">
    <text evidence="5">Amine and polyamine degradation; ethanolamine degradation.</text>
</comment>
<protein>
    <recommendedName>
        <fullName evidence="5">Ethanolamine ammonia-lyase small subunit</fullName>
        <shortName evidence="5">EAL small subunit</shortName>
        <ecNumber evidence="5">4.3.1.7</ecNumber>
    </recommendedName>
</protein>
<dbReference type="GO" id="GO:0008851">
    <property type="term" value="F:ethanolamine ammonia-lyase activity"/>
    <property type="evidence" value="ECO:0007669"/>
    <property type="project" value="UniProtKB-UniRule"/>
</dbReference>
<gene>
    <name evidence="5 7" type="primary">eutC</name>
    <name evidence="7" type="ORF">V4F39_19380</name>
</gene>
<keyword evidence="2 5" id="KW-0456">Lyase</keyword>
<evidence type="ECO:0000256" key="6">
    <source>
        <dbReference type="SAM" id="MobiDB-lite"/>
    </source>
</evidence>
<dbReference type="PANTHER" id="PTHR39330:SF1">
    <property type="entry name" value="ETHANOLAMINE AMMONIA-LYASE SMALL SUBUNIT"/>
    <property type="match status" value="1"/>
</dbReference>
<feature type="compositionally biased region" description="Low complexity" evidence="6">
    <location>
        <begin position="271"/>
        <end position="282"/>
    </location>
</feature>
<comment type="function">
    <text evidence="5">Catalyzes the deamination of various vicinal amino-alcohols to oxo compounds. Allows this organism to utilize ethanolamine as the sole source of nitrogen and carbon in the presence of external vitamin B12.</text>
</comment>
<keyword evidence="4 5" id="KW-1283">Bacterial microcompartment</keyword>
<dbReference type="GO" id="GO:0031419">
    <property type="term" value="F:cobalamin binding"/>
    <property type="evidence" value="ECO:0007669"/>
    <property type="project" value="UniProtKB-UniRule"/>
</dbReference>
<comment type="similarity">
    <text evidence="5">Belongs to the EutC family.</text>
</comment>
<sequence>MTTDRRPPDAAPAASPAPEPPRIATPDPWGDLRAHTTARLALGRAGSSMPTDELLRFGFAHAMARDAVHLQLDVDALCRQIEDDGCQALAVHSAAADRAAYLLRPDLGRRLDDASVERLAAQAALPCDLLIVVGDGLSSMAVERNARPMIAALRAQAPAGWRLGPIVVASQARVALGDEIGQLLHAPMVAMLIGERPGLSSPDSLGLYLTWQPQVGRSDAERNCISNIRPAGSSYADAARRCWWLAAEARRLKLTGVQLKDRSDDTLLRGAAAPEALPTELATPPPQPTGEPPSG</sequence>
<dbReference type="Gene3D" id="3.40.50.11240">
    <property type="entry name" value="Ethanolamine ammonia-lyase light chain (EutC)"/>
    <property type="match status" value="1"/>
</dbReference>
<keyword evidence="1 5" id="KW-0846">Cobalamin</keyword>
<evidence type="ECO:0000313" key="8">
    <source>
        <dbReference type="Proteomes" id="UP001336250"/>
    </source>
</evidence>
<dbReference type="NCBIfam" id="NF003971">
    <property type="entry name" value="PRK05465.1"/>
    <property type="match status" value="1"/>
</dbReference>
<evidence type="ECO:0000256" key="5">
    <source>
        <dbReference type="HAMAP-Rule" id="MF_00601"/>
    </source>
</evidence>
<organism evidence="7 8">
    <name type="scientific">Aquincola agrisoli</name>
    <dbReference type="NCBI Taxonomy" id="3119538"/>
    <lineage>
        <taxon>Bacteria</taxon>
        <taxon>Pseudomonadati</taxon>
        <taxon>Pseudomonadota</taxon>
        <taxon>Betaproteobacteria</taxon>
        <taxon>Burkholderiales</taxon>
        <taxon>Sphaerotilaceae</taxon>
        <taxon>Aquincola</taxon>
    </lineage>
</organism>
<dbReference type="GO" id="GO:0006520">
    <property type="term" value="P:amino acid metabolic process"/>
    <property type="evidence" value="ECO:0007669"/>
    <property type="project" value="InterPro"/>
</dbReference>
<dbReference type="InterPro" id="IPR042251">
    <property type="entry name" value="EutC_C"/>
</dbReference>
<dbReference type="Pfam" id="PF05985">
    <property type="entry name" value="EutC"/>
    <property type="match status" value="1"/>
</dbReference>
<dbReference type="PANTHER" id="PTHR39330">
    <property type="entry name" value="ETHANOLAMINE AMMONIA-LYASE LIGHT CHAIN"/>
    <property type="match status" value="1"/>
</dbReference>
<comment type="subcellular location">
    <subcellularLocation>
        <location evidence="5">Bacterial microcompartment</location>
    </subcellularLocation>
</comment>